<dbReference type="InterPro" id="IPR016195">
    <property type="entry name" value="Pol/histidinol_Pase-like"/>
</dbReference>
<accession>A0AAP4EZ71</accession>
<dbReference type="GO" id="GO:0004725">
    <property type="term" value="F:protein tyrosine phosphatase activity"/>
    <property type="evidence" value="ECO:0007669"/>
    <property type="project" value="UniProtKB-EC"/>
</dbReference>
<evidence type="ECO:0000313" key="7">
    <source>
        <dbReference type="Proteomes" id="UP001300383"/>
    </source>
</evidence>
<keyword evidence="3" id="KW-0378">Hydrolase</keyword>
<name>A0AAP4EZ71_9FIRM</name>
<comment type="similarity">
    <text evidence="1">Belongs to the metallo-dependent hydrolases superfamily. CpsB/CapC family.</text>
</comment>
<dbReference type="PANTHER" id="PTHR39181:SF1">
    <property type="entry name" value="TYROSINE-PROTEIN PHOSPHATASE YWQE"/>
    <property type="match status" value="1"/>
</dbReference>
<dbReference type="SUPFAM" id="SSF89550">
    <property type="entry name" value="PHP domain-like"/>
    <property type="match status" value="1"/>
</dbReference>
<comment type="caution">
    <text evidence="6">The sequence shown here is derived from an EMBL/GenBank/DDBJ whole genome shotgun (WGS) entry which is preliminary data.</text>
</comment>
<keyword evidence="4" id="KW-0904">Protein phosphatase</keyword>
<keyword evidence="7" id="KW-1185">Reference proteome</keyword>
<evidence type="ECO:0000313" key="6">
    <source>
        <dbReference type="EMBL" id="MDI9241570.1"/>
    </source>
</evidence>
<dbReference type="PIRSF" id="PIRSF016557">
    <property type="entry name" value="Caps_synth_CpsB"/>
    <property type="match status" value="1"/>
</dbReference>
<dbReference type="EMBL" id="JASGBQ010000003">
    <property type="protein sequence ID" value="MDI9241570.1"/>
    <property type="molecule type" value="Genomic_DNA"/>
</dbReference>
<dbReference type="EC" id="3.1.3.48" evidence="2"/>
<comment type="catalytic activity">
    <reaction evidence="5">
        <text>O-phospho-L-tyrosyl-[protein] + H2O = L-tyrosyl-[protein] + phosphate</text>
        <dbReference type="Rhea" id="RHEA:10684"/>
        <dbReference type="Rhea" id="RHEA-COMP:10136"/>
        <dbReference type="Rhea" id="RHEA-COMP:20101"/>
        <dbReference type="ChEBI" id="CHEBI:15377"/>
        <dbReference type="ChEBI" id="CHEBI:43474"/>
        <dbReference type="ChEBI" id="CHEBI:46858"/>
        <dbReference type="ChEBI" id="CHEBI:61978"/>
        <dbReference type="EC" id="3.1.3.48"/>
    </reaction>
</comment>
<reference evidence="6 7" key="1">
    <citation type="submission" date="2023-05" db="EMBL/GenBank/DDBJ databases">
        <title>[ruminococcus] sp. nov., isolated from a pig farm feces dump.</title>
        <authorList>
            <person name="Chang Y.-H."/>
        </authorList>
    </citation>
    <scope>NUCLEOTIDE SEQUENCE [LARGE SCALE GENOMIC DNA]</scope>
    <source>
        <strain evidence="6 7">YH-rum2234</strain>
    </source>
</reference>
<organism evidence="6 7">
    <name type="scientific">Fusibacillus kribbianus</name>
    <dbReference type="NCBI Taxonomy" id="3044208"/>
    <lineage>
        <taxon>Bacteria</taxon>
        <taxon>Bacillati</taxon>
        <taxon>Bacillota</taxon>
        <taxon>Clostridia</taxon>
        <taxon>Lachnospirales</taxon>
        <taxon>Lachnospiraceae</taxon>
        <taxon>Fusibacillus</taxon>
    </lineage>
</organism>
<evidence type="ECO:0000256" key="4">
    <source>
        <dbReference type="ARBA" id="ARBA00022912"/>
    </source>
</evidence>
<dbReference type="AlphaFoldDB" id="A0AAP4EZ71"/>
<dbReference type="RefSeq" id="WP_283230077.1">
    <property type="nucleotide sequence ID" value="NZ_JASGBQ010000003.1"/>
</dbReference>
<gene>
    <name evidence="6" type="ORF">QJ036_03640</name>
</gene>
<dbReference type="Proteomes" id="UP001300383">
    <property type="component" value="Unassembled WGS sequence"/>
</dbReference>
<protein>
    <recommendedName>
        <fullName evidence="2">protein-tyrosine-phosphatase</fullName>
        <ecNumber evidence="2">3.1.3.48</ecNumber>
    </recommendedName>
</protein>
<dbReference type="Pfam" id="PF19567">
    <property type="entry name" value="CpsB_CapC"/>
    <property type="match status" value="1"/>
</dbReference>
<dbReference type="GO" id="GO:0030145">
    <property type="term" value="F:manganese ion binding"/>
    <property type="evidence" value="ECO:0007669"/>
    <property type="project" value="InterPro"/>
</dbReference>
<proteinExistence type="inferred from homology"/>
<sequence length="254" mass="29062">MIDLHVHILPGVDDGVQDIKDSLCLVELALEGGVDTLVATPHSNQKGRFENYHTEELKQVFIDFYDALSEKGAQIQILPGMEIFASEDMGKKIREGLLIGLNYSRYFLVEFPFDGKPDWIFRRLSEIMDVGGIPLIAHPERYYCTQEAPELIYEWLQMGCLTQINKGSMFGKFGRRSERLSQIMLDNDLATCVASDAHGPYTRTTFMGDAADYLKDRYGDEQMYRLLVKNPEQIITDGIIPVHGKLPEKKRFFW</sequence>
<evidence type="ECO:0000256" key="1">
    <source>
        <dbReference type="ARBA" id="ARBA00005750"/>
    </source>
</evidence>
<evidence type="ECO:0000256" key="2">
    <source>
        <dbReference type="ARBA" id="ARBA00013064"/>
    </source>
</evidence>
<evidence type="ECO:0000256" key="3">
    <source>
        <dbReference type="ARBA" id="ARBA00022801"/>
    </source>
</evidence>
<evidence type="ECO:0000256" key="5">
    <source>
        <dbReference type="ARBA" id="ARBA00051722"/>
    </source>
</evidence>
<dbReference type="PANTHER" id="PTHR39181">
    <property type="entry name" value="TYROSINE-PROTEIN PHOSPHATASE YWQE"/>
    <property type="match status" value="1"/>
</dbReference>
<dbReference type="InterPro" id="IPR016667">
    <property type="entry name" value="Caps_polysacc_synth_CpsB/CapC"/>
</dbReference>
<dbReference type="Gene3D" id="3.20.20.140">
    <property type="entry name" value="Metal-dependent hydrolases"/>
    <property type="match status" value="1"/>
</dbReference>